<organism evidence="1 2">
    <name type="scientific">Nonomuraea polychroma</name>
    <dbReference type="NCBI Taxonomy" id="46176"/>
    <lineage>
        <taxon>Bacteria</taxon>
        <taxon>Bacillati</taxon>
        <taxon>Actinomycetota</taxon>
        <taxon>Actinomycetes</taxon>
        <taxon>Streptosporangiales</taxon>
        <taxon>Streptosporangiaceae</taxon>
        <taxon>Nonomuraea</taxon>
    </lineage>
</organism>
<gene>
    <name evidence="1" type="ORF">EDD27_9729</name>
</gene>
<proteinExistence type="predicted"/>
<sequence length="32" mass="3388">MSDEGEASGKWEPGSRLKRVELADAGAEQVLA</sequence>
<dbReference type="Proteomes" id="UP000284824">
    <property type="component" value="Unassembled WGS sequence"/>
</dbReference>
<protein>
    <submittedName>
        <fullName evidence="1">Uncharacterized protein</fullName>
    </submittedName>
</protein>
<evidence type="ECO:0000313" key="1">
    <source>
        <dbReference type="EMBL" id="RVX46823.1"/>
    </source>
</evidence>
<dbReference type="AlphaFoldDB" id="A0A438MM46"/>
<dbReference type="EMBL" id="SAUN01000001">
    <property type="protein sequence ID" value="RVX46823.1"/>
    <property type="molecule type" value="Genomic_DNA"/>
</dbReference>
<name>A0A438MM46_9ACTN</name>
<comment type="caution">
    <text evidence="1">The sequence shown here is derived from an EMBL/GenBank/DDBJ whole genome shotgun (WGS) entry which is preliminary data.</text>
</comment>
<keyword evidence="2" id="KW-1185">Reference proteome</keyword>
<accession>A0A438MM46</accession>
<evidence type="ECO:0000313" key="2">
    <source>
        <dbReference type="Proteomes" id="UP000284824"/>
    </source>
</evidence>
<reference evidence="1 2" key="1">
    <citation type="submission" date="2019-01" db="EMBL/GenBank/DDBJ databases">
        <title>Sequencing the genomes of 1000 actinobacteria strains.</title>
        <authorList>
            <person name="Klenk H.-P."/>
        </authorList>
    </citation>
    <scope>NUCLEOTIDE SEQUENCE [LARGE SCALE GENOMIC DNA]</scope>
    <source>
        <strain evidence="1 2">DSM 43925</strain>
    </source>
</reference>